<dbReference type="AlphaFoldDB" id="A0A1Y0L665"/>
<organism evidence="2 5">
    <name type="scientific">Tatumella citrea</name>
    <name type="common">Pantoea citrea</name>
    <dbReference type="NCBI Taxonomy" id="53336"/>
    <lineage>
        <taxon>Bacteria</taxon>
        <taxon>Pseudomonadati</taxon>
        <taxon>Pseudomonadota</taxon>
        <taxon>Gammaproteobacteria</taxon>
        <taxon>Enterobacterales</taxon>
        <taxon>Erwiniaceae</taxon>
        <taxon>Tatumella</taxon>
    </lineage>
</organism>
<reference evidence="4 5" key="1">
    <citation type="submission" date="2016-05" db="EMBL/GenBank/DDBJ databases">
        <title>Complete genome sequence of two 2,5-diketo-D-glunonic acid producing strain Tatumella citrea.</title>
        <authorList>
            <person name="Duan C."/>
            <person name="Yang J."/>
            <person name="Yang S."/>
        </authorList>
    </citation>
    <scope>NUCLEOTIDE SEQUENCE [LARGE SCALE GENOMIC DNA]</scope>
    <source>
        <strain evidence="3 4">ATCC 39140</strain>
        <strain evidence="2 5">DSM 13699</strain>
    </source>
</reference>
<dbReference type="EMBL" id="CP015579">
    <property type="protein sequence ID" value="ARU93148.1"/>
    <property type="molecule type" value="Genomic_DNA"/>
</dbReference>
<dbReference type="InterPro" id="IPR014710">
    <property type="entry name" value="RmlC-like_jellyroll"/>
</dbReference>
<dbReference type="InterPro" id="IPR011051">
    <property type="entry name" value="RmlC_Cupin_sf"/>
</dbReference>
<dbReference type="SUPFAM" id="SSF51182">
    <property type="entry name" value="RmlC-like cupins"/>
    <property type="match status" value="1"/>
</dbReference>
<protein>
    <submittedName>
        <fullName evidence="2">Cupin</fullName>
    </submittedName>
</protein>
<dbReference type="OrthoDB" id="287220at2"/>
<evidence type="ECO:0000313" key="3">
    <source>
        <dbReference type="EMBL" id="ARU97187.1"/>
    </source>
</evidence>
<dbReference type="Proteomes" id="UP000195729">
    <property type="component" value="Chromosome"/>
</dbReference>
<accession>A0A1Y0L665</accession>
<keyword evidence="1" id="KW-0732">Signal</keyword>
<dbReference type="KEGG" id="tci:A7K98_04670"/>
<dbReference type="CDD" id="cd02236">
    <property type="entry name" value="cupin_CV2614-like"/>
    <property type="match status" value="1"/>
</dbReference>
<proteinExistence type="predicted"/>
<dbReference type="RefSeq" id="WP_087487536.1">
    <property type="nucleotide sequence ID" value="NZ_CP015579.1"/>
</dbReference>
<evidence type="ECO:0000313" key="4">
    <source>
        <dbReference type="Proteomes" id="UP000195729"/>
    </source>
</evidence>
<dbReference type="Gene3D" id="2.60.120.10">
    <property type="entry name" value="Jelly Rolls"/>
    <property type="match status" value="1"/>
</dbReference>
<feature type="signal peptide" evidence="1">
    <location>
        <begin position="1"/>
        <end position="23"/>
    </location>
</feature>
<feature type="chain" id="PRO_5012146482" evidence="1">
    <location>
        <begin position="24"/>
        <end position="150"/>
    </location>
</feature>
<evidence type="ECO:0000313" key="5">
    <source>
        <dbReference type="Proteomes" id="UP000195814"/>
    </source>
</evidence>
<gene>
    <name evidence="2" type="ORF">A7K98_04670</name>
    <name evidence="3" type="ORF">A7K99_04670</name>
</gene>
<name>A0A1Y0L665_TATCI</name>
<evidence type="ECO:0000256" key="1">
    <source>
        <dbReference type="SAM" id="SignalP"/>
    </source>
</evidence>
<sequence length="150" mass="16046">MKKFSAIPLITAGLLSVSVMSLAAEPPTASGKADILVQSQSSWNGKPYQHYPTQRPELTVIKLTIPANSALPWHEHSFPNAGYVLQGQLTLEDKASGKSHTFKQGEAFTESVGSIHRGVSGDQPTVLILTYSGVKGKPTFIPAPGEKGEY</sequence>
<dbReference type="EMBL" id="CP015581">
    <property type="protein sequence ID" value="ARU97187.1"/>
    <property type="molecule type" value="Genomic_DNA"/>
</dbReference>
<dbReference type="Proteomes" id="UP000195814">
    <property type="component" value="Chromosome"/>
</dbReference>
<keyword evidence="4" id="KW-1185">Reference proteome</keyword>
<evidence type="ECO:0000313" key="2">
    <source>
        <dbReference type="EMBL" id="ARU93148.1"/>
    </source>
</evidence>